<gene>
    <name evidence="1" type="ORF">ANCDUO_06149</name>
</gene>
<reference evidence="1 2" key="1">
    <citation type="submission" date="2013-12" db="EMBL/GenBank/DDBJ databases">
        <title>Draft genome of the parsitic nematode Ancylostoma duodenale.</title>
        <authorList>
            <person name="Mitreva M."/>
        </authorList>
    </citation>
    <scope>NUCLEOTIDE SEQUENCE [LARGE SCALE GENOMIC DNA]</scope>
    <source>
        <strain evidence="1 2">Zhejiang</strain>
    </source>
</reference>
<dbReference type="AlphaFoldDB" id="A0A0C2GQE7"/>
<dbReference type="EMBL" id="KN728592">
    <property type="protein sequence ID" value="KIH63545.1"/>
    <property type="molecule type" value="Genomic_DNA"/>
</dbReference>
<dbReference type="Proteomes" id="UP000054047">
    <property type="component" value="Unassembled WGS sequence"/>
</dbReference>
<evidence type="ECO:0000313" key="1">
    <source>
        <dbReference type="EMBL" id="KIH63545.1"/>
    </source>
</evidence>
<evidence type="ECO:0000313" key="2">
    <source>
        <dbReference type="Proteomes" id="UP000054047"/>
    </source>
</evidence>
<protein>
    <submittedName>
        <fullName evidence="1">Uncharacterized protein</fullName>
    </submittedName>
</protein>
<name>A0A0C2GQE7_9BILA</name>
<organism evidence="1 2">
    <name type="scientific">Ancylostoma duodenale</name>
    <dbReference type="NCBI Taxonomy" id="51022"/>
    <lineage>
        <taxon>Eukaryota</taxon>
        <taxon>Metazoa</taxon>
        <taxon>Ecdysozoa</taxon>
        <taxon>Nematoda</taxon>
        <taxon>Chromadorea</taxon>
        <taxon>Rhabditida</taxon>
        <taxon>Rhabditina</taxon>
        <taxon>Rhabditomorpha</taxon>
        <taxon>Strongyloidea</taxon>
        <taxon>Ancylostomatidae</taxon>
        <taxon>Ancylostomatinae</taxon>
        <taxon>Ancylostoma</taxon>
    </lineage>
</organism>
<sequence>MSWDSSRGLQPHRIKNALLRTAAQVLVLHRGQGPTPQKAPNKGSENHHVTVYSHELKRDVYEITRLQIRPIARDHAAIRERLRTVRDILRGGDVATAGCDSDSQ</sequence>
<keyword evidence="2" id="KW-1185">Reference proteome</keyword>
<accession>A0A0C2GQE7</accession>
<dbReference type="OrthoDB" id="10511739at2759"/>
<proteinExistence type="predicted"/>